<dbReference type="Pfam" id="PF12728">
    <property type="entry name" value="HTH_17"/>
    <property type="match status" value="1"/>
</dbReference>
<organism evidence="3 4">
    <name type="scientific">Candidatus Dormiibacter inghamiae</name>
    <dbReference type="NCBI Taxonomy" id="3127013"/>
    <lineage>
        <taxon>Bacteria</taxon>
        <taxon>Bacillati</taxon>
        <taxon>Candidatus Dormiibacterota</taxon>
        <taxon>Candidatus Dormibacteria</taxon>
        <taxon>Candidatus Dormibacterales</taxon>
        <taxon>Candidatus Dormibacteraceae</taxon>
        <taxon>Candidatus Dormiibacter</taxon>
    </lineage>
</organism>
<protein>
    <submittedName>
        <fullName evidence="3">Helix-turn-helix domain-containing protein</fullName>
    </submittedName>
</protein>
<feature type="domain" description="Helix-turn-helix" evidence="2">
    <location>
        <begin position="2"/>
        <end position="51"/>
    </location>
</feature>
<comment type="caution">
    <text evidence="3">The sequence shown here is derived from an EMBL/GenBank/DDBJ whole genome shotgun (WGS) entry which is preliminary data.</text>
</comment>
<reference evidence="3 4" key="1">
    <citation type="submission" date="2020-10" db="EMBL/GenBank/DDBJ databases">
        <title>Ca. Dormibacterota MAGs.</title>
        <authorList>
            <person name="Montgomery K."/>
        </authorList>
    </citation>
    <scope>NUCLEOTIDE SEQUENCE [LARGE SCALE GENOMIC DNA]</scope>
    <source>
        <strain evidence="3">SC8811_S16_3</strain>
    </source>
</reference>
<evidence type="ECO:0000313" key="3">
    <source>
        <dbReference type="EMBL" id="MBJ7601982.1"/>
    </source>
</evidence>
<dbReference type="SUPFAM" id="SSF46955">
    <property type="entry name" value="Putative DNA-binding domain"/>
    <property type="match status" value="1"/>
</dbReference>
<dbReference type="Proteomes" id="UP000620075">
    <property type="component" value="Unassembled WGS sequence"/>
</dbReference>
<accession>A0A934KE47</accession>
<evidence type="ECO:0000256" key="1">
    <source>
        <dbReference type="SAM" id="MobiDB-lite"/>
    </source>
</evidence>
<dbReference type="NCBIfam" id="TIGR01764">
    <property type="entry name" value="excise"/>
    <property type="match status" value="1"/>
</dbReference>
<evidence type="ECO:0000259" key="2">
    <source>
        <dbReference type="Pfam" id="PF12728"/>
    </source>
</evidence>
<dbReference type="InterPro" id="IPR009061">
    <property type="entry name" value="DNA-bd_dom_put_sf"/>
</dbReference>
<feature type="region of interest" description="Disordered" evidence="1">
    <location>
        <begin position="56"/>
        <end position="75"/>
    </location>
</feature>
<dbReference type="InterPro" id="IPR010093">
    <property type="entry name" value="SinI_DNA-bd"/>
</dbReference>
<proteinExistence type="predicted"/>
<gene>
    <name evidence="3" type="ORF">JF888_02090</name>
</gene>
<dbReference type="GO" id="GO:0003677">
    <property type="term" value="F:DNA binding"/>
    <property type="evidence" value="ECO:0007669"/>
    <property type="project" value="InterPro"/>
</dbReference>
<dbReference type="AlphaFoldDB" id="A0A934KE47"/>
<dbReference type="EMBL" id="JAEKNQ010000012">
    <property type="protein sequence ID" value="MBJ7601982.1"/>
    <property type="molecule type" value="Genomic_DNA"/>
</dbReference>
<name>A0A934KE47_9BACT</name>
<evidence type="ECO:0000313" key="4">
    <source>
        <dbReference type="Proteomes" id="UP000620075"/>
    </source>
</evidence>
<sequence length="75" mass="8097">MLVTVSEAAGLLGIARSHLYLHLQSGSLPSVRIGRCRRVSMSDLDDFIASHREDVDQESSQAVLTPGLPIGPGRR</sequence>
<dbReference type="InterPro" id="IPR041657">
    <property type="entry name" value="HTH_17"/>
</dbReference>